<dbReference type="SMART" id="SM00345">
    <property type="entry name" value="HTH_GNTR"/>
    <property type="match status" value="1"/>
</dbReference>
<evidence type="ECO:0000313" key="5">
    <source>
        <dbReference type="EMBL" id="GHA93766.1"/>
    </source>
</evidence>
<reference evidence="5" key="2">
    <citation type="submission" date="2020-09" db="EMBL/GenBank/DDBJ databases">
        <authorList>
            <person name="Sun Q."/>
            <person name="Ohkuma M."/>
        </authorList>
    </citation>
    <scope>NUCLEOTIDE SEQUENCE</scope>
    <source>
        <strain evidence="5">JCM 4518</strain>
    </source>
</reference>
<name>A0A918WCG2_9ACTN</name>
<dbReference type="Gene3D" id="1.20.120.530">
    <property type="entry name" value="GntR ligand-binding domain-like"/>
    <property type="match status" value="1"/>
</dbReference>
<accession>A0A918WCG2</accession>
<dbReference type="InterPro" id="IPR036388">
    <property type="entry name" value="WH-like_DNA-bd_sf"/>
</dbReference>
<dbReference type="PROSITE" id="PS50949">
    <property type="entry name" value="HTH_GNTR"/>
    <property type="match status" value="1"/>
</dbReference>
<dbReference type="PANTHER" id="PTHR43537">
    <property type="entry name" value="TRANSCRIPTIONAL REGULATOR, GNTR FAMILY"/>
    <property type="match status" value="1"/>
</dbReference>
<dbReference type="SUPFAM" id="SSF48008">
    <property type="entry name" value="GntR ligand-binding domain-like"/>
    <property type="match status" value="1"/>
</dbReference>
<dbReference type="GO" id="GO:0003677">
    <property type="term" value="F:DNA binding"/>
    <property type="evidence" value="ECO:0007669"/>
    <property type="project" value="UniProtKB-KW"/>
</dbReference>
<dbReference type="PRINTS" id="PR00035">
    <property type="entry name" value="HTHGNTR"/>
</dbReference>
<dbReference type="Gene3D" id="1.10.10.10">
    <property type="entry name" value="Winged helix-like DNA-binding domain superfamily/Winged helix DNA-binding domain"/>
    <property type="match status" value="1"/>
</dbReference>
<dbReference type="InterPro" id="IPR008920">
    <property type="entry name" value="TF_FadR/GntR_C"/>
</dbReference>
<keyword evidence="2" id="KW-0238">DNA-binding</keyword>
<reference evidence="5" key="1">
    <citation type="journal article" date="2014" name="Int. J. Syst. Evol. Microbiol.">
        <title>Complete genome sequence of Corynebacterium casei LMG S-19264T (=DSM 44701T), isolated from a smear-ripened cheese.</title>
        <authorList>
            <consortium name="US DOE Joint Genome Institute (JGI-PGF)"/>
            <person name="Walter F."/>
            <person name="Albersmeier A."/>
            <person name="Kalinowski J."/>
            <person name="Ruckert C."/>
        </authorList>
    </citation>
    <scope>NUCLEOTIDE SEQUENCE</scope>
    <source>
        <strain evidence="5">JCM 4518</strain>
    </source>
</reference>
<gene>
    <name evidence="5" type="ORF">GCM10010305_41960</name>
</gene>
<dbReference type="Pfam" id="PF00392">
    <property type="entry name" value="GntR"/>
    <property type="match status" value="1"/>
</dbReference>
<evidence type="ECO:0000256" key="1">
    <source>
        <dbReference type="ARBA" id="ARBA00023015"/>
    </source>
</evidence>
<evidence type="ECO:0000256" key="2">
    <source>
        <dbReference type="ARBA" id="ARBA00023125"/>
    </source>
</evidence>
<dbReference type="GO" id="GO:0003700">
    <property type="term" value="F:DNA-binding transcription factor activity"/>
    <property type="evidence" value="ECO:0007669"/>
    <property type="project" value="InterPro"/>
</dbReference>
<comment type="caution">
    <text evidence="5">The sequence shown here is derived from an EMBL/GenBank/DDBJ whole genome shotgun (WGS) entry which is preliminary data.</text>
</comment>
<dbReference type="InterPro" id="IPR000524">
    <property type="entry name" value="Tscrpt_reg_HTH_GntR"/>
</dbReference>
<dbReference type="InterPro" id="IPR011711">
    <property type="entry name" value="GntR_C"/>
</dbReference>
<dbReference type="Pfam" id="PF07729">
    <property type="entry name" value="FCD"/>
    <property type="match status" value="1"/>
</dbReference>
<feature type="domain" description="HTH gntR-type" evidence="4">
    <location>
        <begin position="11"/>
        <end position="78"/>
    </location>
</feature>
<sequence length="224" mass="25238">MSGTTERRRPRTAQQFVLEELRGAITSGALRPGAPIRQDALAARLEVSRVPLREALKTLEAEGLVVHHVHRGYFVAELSLADLEEIYRIRALLETEAVLRAMRSGPEDLTETLTAVQHEVERAAEAGDVTAMAEANRRFHLTLIEGCGMPRLVRMVTTLWDATDAYRSLYYTDPDHRRQAVHEHRAVLSGLREHDTDSVVRWLDDHRTHAVTALRAVLLPEDAE</sequence>
<dbReference type="Proteomes" id="UP000644020">
    <property type="component" value="Unassembled WGS sequence"/>
</dbReference>
<dbReference type="SUPFAM" id="SSF46785">
    <property type="entry name" value="Winged helix' DNA-binding domain"/>
    <property type="match status" value="1"/>
</dbReference>
<protein>
    <submittedName>
        <fullName evidence="5">GntR family transcriptional regulator</fullName>
    </submittedName>
</protein>
<dbReference type="PANTHER" id="PTHR43537:SF5">
    <property type="entry name" value="UXU OPERON TRANSCRIPTIONAL REGULATOR"/>
    <property type="match status" value="1"/>
</dbReference>
<evidence type="ECO:0000313" key="6">
    <source>
        <dbReference type="Proteomes" id="UP000644020"/>
    </source>
</evidence>
<organism evidence="5 6">
    <name type="scientific">Streptomyces termitum</name>
    <dbReference type="NCBI Taxonomy" id="67368"/>
    <lineage>
        <taxon>Bacteria</taxon>
        <taxon>Bacillati</taxon>
        <taxon>Actinomycetota</taxon>
        <taxon>Actinomycetes</taxon>
        <taxon>Kitasatosporales</taxon>
        <taxon>Streptomycetaceae</taxon>
        <taxon>Streptomyces</taxon>
    </lineage>
</organism>
<dbReference type="EMBL" id="BMUL01000010">
    <property type="protein sequence ID" value="GHA93766.1"/>
    <property type="molecule type" value="Genomic_DNA"/>
</dbReference>
<dbReference type="CDD" id="cd07377">
    <property type="entry name" value="WHTH_GntR"/>
    <property type="match status" value="1"/>
</dbReference>
<evidence type="ECO:0000256" key="3">
    <source>
        <dbReference type="ARBA" id="ARBA00023163"/>
    </source>
</evidence>
<proteinExistence type="predicted"/>
<dbReference type="AlphaFoldDB" id="A0A918WCG2"/>
<keyword evidence="1" id="KW-0805">Transcription regulation</keyword>
<dbReference type="SMART" id="SM00895">
    <property type="entry name" value="FCD"/>
    <property type="match status" value="1"/>
</dbReference>
<keyword evidence="3" id="KW-0804">Transcription</keyword>
<dbReference type="RefSeq" id="WP_189979618.1">
    <property type="nucleotide sequence ID" value="NZ_BMUL01000010.1"/>
</dbReference>
<evidence type="ECO:0000259" key="4">
    <source>
        <dbReference type="PROSITE" id="PS50949"/>
    </source>
</evidence>
<dbReference type="InterPro" id="IPR036390">
    <property type="entry name" value="WH_DNA-bd_sf"/>
</dbReference>
<keyword evidence="6" id="KW-1185">Reference proteome</keyword>